<evidence type="ECO:0000313" key="3">
    <source>
        <dbReference type="Proteomes" id="UP000094526"/>
    </source>
</evidence>
<accession>A0A1C1CP02</accession>
<protein>
    <submittedName>
        <fullName evidence="2">Uncharacterized protein</fullName>
    </submittedName>
</protein>
<proteinExistence type="predicted"/>
<feature type="region of interest" description="Disordered" evidence="1">
    <location>
        <begin position="1"/>
        <end position="20"/>
    </location>
</feature>
<name>A0A1C1CP02_9EURO</name>
<dbReference type="EMBL" id="LGRB01000010">
    <property type="protein sequence ID" value="OCT50236.1"/>
    <property type="molecule type" value="Genomic_DNA"/>
</dbReference>
<gene>
    <name evidence="2" type="ORF">CLCR_07768</name>
</gene>
<organism evidence="2 3">
    <name type="scientific">Cladophialophora carrionii</name>
    <dbReference type="NCBI Taxonomy" id="86049"/>
    <lineage>
        <taxon>Eukaryota</taxon>
        <taxon>Fungi</taxon>
        <taxon>Dikarya</taxon>
        <taxon>Ascomycota</taxon>
        <taxon>Pezizomycotina</taxon>
        <taxon>Eurotiomycetes</taxon>
        <taxon>Chaetothyriomycetidae</taxon>
        <taxon>Chaetothyriales</taxon>
        <taxon>Herpotrichiellaceae</taxon>
        <taxon>Cladophialophora</taxon>
    </lineage>
</organism>
<sequence>MSSPTSAQAPASRCDPDPTRQEVAKAGRLVEFVKSKHTASRSPSLCVSPWFATADTEGENGHGILFREAMVRRSSELKSEMDSLASISPSVPGDYIIVRGDVVRPLGKEKISVILWYCV</sequence>
<dbReference type="VEuPathDB" id="FungiDB:CLCR_07768"/>
<dbReference type="Proteomes" id="UP000094526">
    <property type="component" value="Unassembled WGS sequence"/>
</dbReference>
<reference evidence="3" key="1">
    <citation type="submission" date="2015-07" db="EMBL/GenBank/DDBJ databases">
        <authorList>
            <person name="Teixeira M.M."/>
            <person name="Souza R.C."/>
            <person name="Almeida L.G."/>
            <person name="Vicente V.A."/>
            <person name="de Hoog S."/>
            <person name="Bocca A.L."/>
            <person name="de Almeida S.R."/>
            <person name="Vasconcelos A.T."/>
            <person name="Felipe M.S."/>
        </authorList>
    </citation>
    <scope>NUCLEOTIDE SEQUENCE [LARGE SCALE GENOMIC DNA]</scope>
    <source>
        <strain evidence="3">KSF</strain>
    </source>
</reference>
<dbReference type="AlphaFoldDB" id="A0A1C1CP02"/>
<evidence type="ECO:0000313" key="2">
    <source>
        <dbReference type="EMBL" id="OCT50236.1"/>
    </source>
</evidence>
<keyword evidence="3" id="KW-1185">Reference proteome</keyword>
<evidence type="ECO:0000256" key="1">
    <source>
        <dbReference type="SAM" id="MobiDB-lite"/>
    </source>
</evidence>
<comment type="caution">
    <text evidence="2">The sequence shown here is derived from an EMBL/GenBank/DDBJ whole genome shotgun (WGS) entry which is preliminary data.</text>
</comment>